<reference evidence="3" key="1">
    <citation type="submission" date="2021-01" db="EMBL/GenBank/DDBJ databases">
        <title>Whole genome shotgun sequence of Demequina activiva NBRC 110675.</title>
        <authorList>
            <person name="Komaki H."/>
            <person name="Tamura T."/>
        </authorList>
    </citation>
    <scope>NUCLEOTIDE SEQUENCE</scope>
    <source>
        <strain evidence="3">NBRC 110675</strain>
    </source>
</reference>
<evidence type="ECO:0000313" key="4">
    <source>
        <dbReference type="Proteomes" id="UP000652354"/>
    </source>
</evidence>
<proteinExistence type="predicted"/>
<feature type="transmembrane region" description="Helical" evidence="2">
    <location>
        <begin position="40"/>
        <end position="67"/>
    </location>
</feature>
<keyword evidence="2" id="KW-0812">Transmembrane</keyword>
<keyword evidence="2" id="KW-0472">Membrane</keyword>
<feature type="region of interest" description="Disordered" evidence="1">
    <location>
        <begin position="172"/>
        <end position="202"/>
    </location>
</feature>
<dbReference type="AlphaFoldDB" id="A0A919Q1A9"/>
<sequence length="202" mass="20813">MTPGVLVFFAVPALGAAVALVYGIVWLSSRATRASLAARYPLPLLTWIIALPMTLYAGAAVLMGVAFQPTFDSGASSGSALRSLEQLVLPVLGLATVVLGVLVIVMGHLRSRRGPWPRFAMLSVAAVPIAGVLYGTAAFIMVGDAVSGFVGMVLAVGSIANALLARPTQEARQARRDARRTAASAAVTTELPSPPPPSTPPL</sequence>
<feature type="compositionally biased region" description="Pro residues" evidence="1">
    <location>
        <begin position="192"/>
        <end position="202"/>
    </location>
</feature>
<feature type="transmembrane region" description="Helical" evidence="2">
    <location>
        <begin position="6"/>
        <end position="28"/>
    </location>
</feature>
<name>A0A919Q1A9_9MICO</name>
<accession>A0A919Q1A9</accession>
<keyword evidence="2" id="KW-1133">Transmembrane helix</keyword>
<feature type="transmembrane region" description="Helical" evidence="2">
    <location>
        <begin position="119"/>
        <end position="140"/>
    </location>
</feature>
<feature type="transmembrane region" description="Helical" evidence="2">
    <location>
        <begin position="87"/>
        <end position="107"/>
    </location>
</feature>
<dbReference type="EMBL" id="BONR01000001">
    <property type="protein sequence ID" value="GIG54076.1"/>
    <property type="molecule type" value="Genomic_DNA"/>
</dbReference>
<gene>
    <name evidence="3" type="ORF">Dac01nite_08280</name>
</gene>
<evidence type="ECO:0000256" key="1">
    <source>
        <dbReference type="SAM" id="MobiDB-lite"/>
    </source>
</evidence>
<feature type="transmembrane region" description="Helical" evidence="2">
    <location>
        <begin position="146"/>
        <end position="165"/>
    </location>
</feature>
<dbReference type="Proteomes" id="UP000652354">
    <property type="component" value="Unassembled WGS sequence"/>
</dbReference>
<protein>
    <submittedName>
        <fullName evidence="3">Uncharacterized protein</fullName>
    </submittedName>
</protein>
<organism evidence="3 4">
    <name type="scientific">Demequina activiva</name>
    <dbReference type="NCBI Taxonomy" id="1582364"/>
    <lineage>
        <taxon>Bacteria</taxon>
        <taxon>Bacillati</taxon>
        <taxon>Actinomycetota</taxon>
        <taxon>Actinomycetes</taxon>
        <taxon>Micrococcales</taxon>
        <taxon>Demequinaceae</taxon>
        <taxon>Demequina</taxon>
    </lineage>
</organism>
<comment type="caution">
    <text evidence="3">The sequence shown here is derived from an EMBL/GenBank/DDBJ whole genome shotgun (WGS) entry which is preliminary data.</text>
</comment>
<evidence type="ECO:0000256" key="2">
    <source>
        <dbReference type="SAM" id="Phobius"/>
    </source>
</evidence>
<keyword evidence="4" id="KW-1185">Reference proteome</keyword>
<evidence type="ECO:0000313" key="3">
    <source>
        <dbReference type="EMBL" id="GIG54076.1"/>
    </source>
</evidence>